<feature type="non-terminal residue" evidence="2">
    <location>
        <position position="1"/>
    </location>
</feature>
<comment type="caution">
    <text evidence="2">The sequence shown here is derived from an EMBL/GenBank/DDBJ whole genome shotgun (WGS) entry which is preliminary data.</text>
</comment>
<dbReference type="EMBL" id="BGPR01234892">
    <property type="protein sequence ID" value="GBL89016.1"/>
    <property type="molecule type" value="Genomic_DNA"/>
</dbReference>
<reference evidence="2 3" key="1">
    <citation type="journal article" date="2019" name="Sci. Rep.">
        <title>Orb-weaving spider Araneus ventricosus genome elucidates the spidroin gene catalogue.</title>
        <authorList>
            <person name="Kono N."/>
            <person name="Nakamura H."/>
            <person name="Ohtoshi R."/>
            <person name="Moran D.A.P."/>
            <person name="Shinohara A."/>
            <person name="Yoshida Y."/>
            <person name="Fujiwara M."/>
            <person name="Mori M."/>
            <person name="Tomita M."/>
            <person name="Arakawa K."/>
        </authorList>
    </citation>
    <scope>NUCLEOTIDE SEQUENCE [LARGE SCALE GENOMIC DNA]</scope>
</reference>
<evidence type="ECO:0000313" key="3">
    <source>
        <dbReference type="Proteomes" id="UP000499080"/>
    </source>
</evidence>
<gene>
    <name evidence="2" type="ORF">AVEN_150714_1</name>
</gene>
<evidence type="ECO:0000313" key="2">
    <source>
        <dbReference type="EMBL" id="GBL89016.1"/>
    </source>
</evidence>
<name>A0A4Y2BCK7_ARAVE</name>
<sequence>PDDSDFFIIMACVQPDDSDLSESDLDYIEDEYRLDISESDSSETDSESGAKLTHKLRIN</sequence>
<protein>
    <submittedName>
        <fullName evidence="2">Uncharacterized protein</fullName>
    </submittedName>
</protein>
<dbReference type="Proteomes" id="UP000499080">
    <property type="component" value="Unassembled WGS sequence"/>
</dbReference>
<keyword evidence="3" id="KW-1185">Reference proteome</keyword>
<evidence type="ECO:0000256" key="1">
    <source>
        <dbReference type="SAM" id="MobiDB-lite"/>
    </source>
</evidence>
<feature type="region of interest" description="Disordered" evidence="1">
    <location>
        <begin position="35"/>
        <end position="59"/>
    </location>
</feature>
<organism evidence="2 3">
    <name type="scientific">Araneus ventricosus</name>
    <name type="common">Orbweaver spider</name>
    <name type="synonym">Epeira ventricosa</name>
    <dbReference type="NCBI Taxonomy" id="182803"/>
    <lineage>
        <taxon>Eukaryota</taxon>
        <taxon>Metazoa</taxon>
        <taxon>Ecdysozoa</taxon>
        <taxon>Arthropoda</taxon>
        <taxon>Chelicerata</taxon>
        <taxon>Arachnida</taxon>
        <taxon>Araneae</taxon>
        <taxon>Araneomorphae</taxon>
        <taxon>Entelegynae</taxon>
        <taxon>Araneoidea</taxon>
        <taxon>Araneidae</taxon>
        <taxon>Araneus</taxon>
    </lineage>
</organism>
<proteinExistence type="predicted"/>
<accession>A0A4Y2BCK7</accession>
<dbReference type="AlphaFoldDB" id="A0A4Y2BCK7"/>
<feature type="compositionally biased region" description="Acidic residues" evidence="1">
    <location>
        <begin position="37"/>
        <end position="46"/>
    </location>
</feature>